<feature type="domain" description="Cyclic nucleotide-binding" evidence="4">
    <location>
        <begin position="72"/>
        <end position="192"/>
    </location>
</feature>
<proteinExistence type="predicted"/>
<dbReference type="OrthoDB" id="109585at2"/>
<dbReference type="InterPro" id="IPR014710">
    <property type="entry name" value="RmlC-like_jellyroll"/>
</dbReference>
<dbReference type="Pfam" id="PF00027">
    <property type="entry name" value="cNMP_binding"/>
    <property type="match status" value="1"/>
</dbReference>
<reference evidence="5 6" key="1">
    <citation type="submission" date="2018-01" db="EMBL/GenBank/DDBJ databases">
        <title>Species boundaries and ecological features among Paraburkholderia terrae DSMZ17804T, P. hospita DSMZ17164T and P. caribensis DSMZ13236T.</title>
        <authorList>
            <person name="Pratama A.A."/>
        </authorList>
    </citation>
    <scope>NUCLEOTIDE SEQUENCE [LARGE SCALE GENOMIC DNA]</scope>
    <source>
        <strain evidence="5 6">DSM 17804</strain>
    </source>
</reference>
<dbReference type="PROSITE" id="PS50042">
    <property type="entry name" value="CNMP_BINDING_3"/>
    <property type="match status" value="1"/>
</dbReference>
<dbReference type="EMBL" id="CP026113">
    <property type="protein sequence ID" value="AUT64911.1"/>
    <property type="molecule type" value="Genomic_DNA"/>
</dbReference>
<evidence type="ECO:0000259" key="4">
    <source>
        <dbReference type="PROSITE" id="PS50042"/>
    </source>
</evidence>
<evidence type="ECO:0000256" key="1">
    <source>
        <dbReference type="ARBA" id="ARBA00022630"/>
    </source>
</evidence>
<dbReference type="Proteomes" id="UP000243502">
    <property type="component" value="Chromosome 3"/>
</dbReference>
<dbReference type="Gene3D" id="3.50.50.60">
    <property type="entry name" value="FAD/NAD(P)-binding domain"/>
    <property type="match status" value="2"/>
</dbReference>
<protein>
    <submittedName>
        <fullName evidence="5">FAD-dependent oxidoreductase</fullName>
    </submittedName>
</protein>
<dbReference type="PANTHER" id="PTHR48105">
    <property type="entry name" value="THIOREDOXIN REDUCTASE 1-RELATED-RELATED"/>
    <property type="match status" value="1"/>
</dbReference>
<organism evidence="5 6">
    <name type="scientific">Paraburkholderia terrae</name>
    <dbReference type="NCBI Taxonomy" id="311230"/>
    <lineage>
        <taxon>Bacteria</taxon>
        <taxon>Pseudomonadati</taxon>
        <taxon>Pseudomonadota</taxon>
        <taxon>Betaproteobacteria</taxon>
        <taxon>Burkholderiales</taxon>
        <taxon>Burkholderiaceae</taxon>
        <taxon>Paraburkholderia</taxon>
    </lineage>
</organism>
<keyword evidence="1" id="KW-0285">Flavoprotein</keyword>
<dbReference type="InterPro" id="IPR018490">
    <property type="entry name" value="cNMP-bd_dom_sf"/>
</dbReference>
<dbReference type="RefSeq" id="WP_081921087.1">
    <property type="nucleotide sequence ID" value="NZ_CP026113.1"/>
</dbReference>
<dbReference type="CDD" id="cd00038">
    <property type="entry name" value="CAP_ED"/>
    <property type="match status" value="1"/>
</dbReference>
<evidence type="ECO:0000256" key="3">
    <source>
        <dbReference type="SAM" id="MobiDB-lite"/>
    </source>
</evidence>
<evidence type="ECO:0000256" key="2">
    <source>
        <dbReference type="ARBA" id="ARBA00023002"/>
    </source>
</evidence>
<gene>
    <name evidence="5" type="ORF">C2L65_35440</name>
</gene>
<dbReference type="SUPFAM" id="SSF51206">
    <property type="entry name" value="cAMP-binding domain-like"/>
    <property type="match status" value="1"/>
</dbReference>
<dbReference type="Gene3D" id="2.60.120.10">
    <property type="entry name" value="Jelly Rolls"/>
    <property type="match status" value="1"/>
</dbReference>
<dbReference type="InterPro" id="IPR000595">
    <property type="entry name" value="cNMP-bd_dom"/>
</dbReference>
<sequence>MATKDGQTDGSDEAGARKFGADTAQSGRDDGSITIRVSSLPGREWGFDASDSTKENQIPSRHVSIEQRLPQMFPQLSPQRIERARRYGTIETFEAGQLIYRMGERSLGIRVLLAGTARLTRRDGLGNTHFWMELGEGHFLGETAQLTGKPYLADAHAVTDVEALLIPPAKMRSLMIEEAYIGEQVMRALILRRAGLVQEGIGPVLIGPLGNPKLVALEVFFRRVTHPYRIVDTDAGFDVSVLPNPPATGNSVWPIVALTNGITLVDPTETELAGALGLLPDLDESYVYDVAVVGAGPAGLATAVYAASEGLSVVVFDAQGPGGQAGASARIENYLGFPTGISGHALSYRAFMQAVKFGAEIVAPAEVTGLNCGEQPFELSIRGGTVVRSRTVVIASGAAYRRPRIQGLDLLKTHGVYYWASAIEGHLCEDKEVVVIGGGNSAGQAIVFLSSFARRIHVVVRKGNLDASMSRYLIDRIAALDNATLHLNAEVQSANVDDEGLSGLMIAGPSGQLVLDTRHLFLFVGAEPNTGWLAHCGVAVDDRGFVLSGQNPQGTSTARVCLPFETSVPGIFAIGDVRSSSVKRVSAAVGEGAAVVAEIHSFLALDALPVRK</sequence>
<dbReference type="PRINTS" id="PR00469">
    <property type="entry name" value="PNDRDTASEII"/>
</dbReference>
<dbReference type="GO" id="GO:0016491">
    <property type="term" value="F:oxidoreductase activity"/>
    <property type="evidence" value="ECO:0007669"/>
    <property type="project" value="UniProtKB-KW"/>
</dbReference>
<dbReference type="InterPro" id="IPR023753">
    <property type="entry name" value="FAD/NAD-binding_dom"/>
</dbReference>
<dbReference type="Pfam" id="PF07992">
    <property type="entry name" value="Pyr_redox_2"/>
    <property type="match status" value="1"/>
</dbReference>
<dbReference type="KEGG" id="pter:C2L65_35440"/>
<feature type="region of interest" description="Disordered" evidence="3">
    <location>
        <begin position="1"/>
        <end position="34"/>
    </location>
</feature>
<keyword evidence="2" id="KW-0560">Oxidoreductase</keyword>
<dbReference type="SMART" id="SM00100">
    <property type="entry name" value="cNMP"/>
    <property type="match status" value="1"/>
</dbReference>
<dbReference type="InterPro" id="IPR036188">
    <property type="entry name" value="FAD/NAD-bd_sf"/>
</dbReference>
<dbReference type="InterPro" id="IPR050097">
    <property type="entry name" value="Ferredoxin-NADP_redctase_2"/>
</dbReference>
<name>A0A2I8F0A5_9BURK</name>
<dbReference type="SUPFAM" id="SSF51905">
    <property type="entry name" value="FAD/NAD(P)-binding domain"/>
    <property type="match status" value="1"/>
</dbReference>
<dbReference type="AlphaFoldDB" id="A0A2I8F0A5"/>
<dbReference type="PRINTS" id="PR00368">
    <property type="entry name" value="FADPNR"/>
</dbReference>
<evidence type="ECO:0000313" key="6">
    <source>
        <dbReference type="Proteomes" id="UP000243502"/>
    </source>
</evidence>
<accession>A0A2I8F0A5</accession>
<evidence type="ECO:0000313" key="5">
    <source>
        <dbReference type="EMBL" id="AUT64911.1"/>
    </source>
</evidence>